<dbReference type="GO" id="GO:0004523">
    <property type="term" value="F:RNA-DNA hybrid ribonuclease activity"/>
    <property type="evidence" value="ECO:0007669"/>
    <property type="project" value="InterPro"/>
</dbReference>
<accession>A0A835IR31</accession>
<organism evidence="2 3">
    <name type="scientific">Coptis chinensis</name>
    <dbReference type="NCBI Taxonomy" id="261450"/>
    <lineage>
        <taxon>Eukaryota</taxon>
        <taxon>Viridiplantae</taxon>
        <taxon>Streptophyta</taxon>
        <taxon>Embryophyta</taxon>
        <taxon>Tracheophyta</taxon>
        <taxon>Spermatophyta</taxon>
        <taxon>Magnoliopsida</taxon>
        <taxon>Ranunculales</taxon>
        <taxon>Ranunculaceae</taxon>
        <taxon>Coptidoideae</taxon>
        <taxon>Coptis</taxon>
    </lineage>
</organism>
<dbReference type="InterPro" id="IPR053151">
    <property type="entry name" value="RNase_H-like"/>
</dbReference>
<dbReference type="Pfam" id="PF13456">
    <property type="entry name" value="RVT_3"/>
    <property type="match status" value="1"/>
</dbReference>
<dbReference type="AlphaFoldDB" id="A0A835IR31"/>
<dbReference type="InterPro" id="IPR044730">
    <property type="entry name" value="RNase_H-like_dom_plant"/>
</dbReference>
<dbReference type="OrthoDB" id="1906820at2759"/>
<proteinExistence type="predicted"/>
<dbReference type="PROSITE" id="PS50879">
    <property type="entry name" value="RNASE_H_1"/>
    <property type="match status" value="1"/>
</dbReference>
<sequence length="340" mass="38426">MWQLLHEIIPTADLLCRRGLMVKKECSLCECVDEAPMHLFVKCTFARAIWLGLGLSVSVDYYTGDTFREWLQYMFKCLEYEVDARRWMTTLGAGLWTIWLARNDIIFNGKPQQPLRSVIKARKMSEIMAAIVDTRNQNGSEKIEINVKWDCPPSRWIKLNTDGSSLGNPGAAGAGCLFRDGNGMFIMAIATPIAFSTAFLAEAIAMKIGLQAAKASNLANVLVETDCRMLYEVVTNLSSPLPASAKELIKEIRDLFSEGNFQVNWNYREANYGADALATFAAHTAETMTWDTTLDQENRLQNGWMLPKFSSVWNVTPPPFLGRWLNHDIMNVCKRRMTSR</sequence>
<dbReference type="EMBL" id="JADFTS010000002">
    <property type="protein sequence ID" value="KAF9621132.1"/>
    <property type="molecule type" value="Genomic_DNA"/>
</dbReference>
<protein>
    <recommendedName>
        <fullName evidence="1">RNase H type-1 domain-containing protein</fullName>
    </recommendedName>
</protein>
<dbReference type="InterPro" id="IPR036397">
    <property type="entry name" value="RNaseH_sf"/>
</dbReference>
<name>A0A835IR31_9MAGN</name>
<dbReference type="Gene3D" id="3.30.420.10">
    <property type="entry name" value="Ribonuclease H-like superfamily/Ribonuclease H"/>
    <property type="match status" value="1"/>
</dbReference>
<dbReference type="PANTHER" id="PTHR47723:SF19">
    <property type="entry name" value="POLYNUCLEOTIDYL TRANSFERASE, RIBONUCLEASE H-LIKE SUPERFAMILY PROTEIN"/>
    <property type="match status" value="1"/>
</dbReference>
<feature type="domain" description="RNase H type-1" evidence="1">
    <location>
        <begin position="153"/>
        <end position="287"/>
    </location>
</feature>
<keyword evidence="3" id="KW-1185">Reference proteome</keyword>
<dbReference type="GO" id="GO:0003676">
    <property type="term" value="F:nucleic acid binding"/>
    <property type="evidence" value="ECO:0007669"/>
    <property type="project" value="InterPro"/>
</dbReference>
<dbReference type="PANTHER" id="PTHR47723">
    <property type="entry name" value="OS05G0353850 PROTEIN"/>
    <property type="match status" value="1"/>
</dbReference>
<dbReference type="InterPro" id="IPR002156">
    <property type="entry name" value="RNaseH_domain"/>
</dbReference>
<dbReference type="Pfam" id="PF13966">
    <property type="entry name" value="zf-RVT"/>
    <property type="match status" value="1"/>
</dbReference>
<gene>
    <name evidence="2" type="ORF">IFM89_016626</name>
</gene>
<comment type="caution">
    <text evidence="2">The sequence shown here is derived from an EMBL/GenBank/DDBJ whole genome shotgun (WGS) entry which is preliminary data.</text>
</comment>
<reference evidence="2 3" key="1">
    <citation type="submission" date="2020-10" db="EMBL/GenBank/DDBJ databases">
        <title>The Coptis chinensis genome and diversification of protoberbering-type alkaloids.</title>
        <authorList>
            <person name="Wang B."/>
            <person name="Shu S."/>
            <person name="Song C."/>
            <person name="Liu Y."/>
        </authorList>
    </citation>
    <scope>NUCLEOTIDE SEQUENCE [LARGE SCALE GENOMIC DNA]</scope>
    <source>
        <strain evidence="2">HL-2020</strain>
        <tissue evidence="2">Leaf</tissue>
    </source>
</reference>
<dbReference type="InterPro" id="IPR026960">
    <property type="entry name" value="RVT-Znf"/>
</dbReference>
<evidence type="ECO:0000259" key="1">
    <source>
        <dbReference type="PROSITE" id="PS50879"/>
    </source>
</evidence>
<evidence type="ECO:0000313" key="3">
    <source>
        <dbReference type="Proteomes" id="UP000631114"/>
    </source>
</evidence>
<dbReference type="CDD" id="cd06222">
    <property type="entry name" value="RNase_H_like"/>
    <property type="match status" value="1"/>
</dbReference>
<dbReference type="InterPro" id="IPR012337">
    <property type="entry name" value="RNaseH-like_sf"/>
</dbReference>
<dbReference type="SUPFAM" id="SSF53098">
    <property type="entry name" value="Ribonuclease H-like"/>
    <property type="match status" value="1"/>
</dbReference>
<dbReference type="Proteomes" id="UP000631114">
    <property type="component" value="Unassembled WGS sequence"/>
</dbReference>
<evidence type="ECO:0000313" key="2">
    <source>
        <dbReference type="EMBL" id="KAF9621132.1"/>
    </source>
</evidence>